<proteinExistence type="predicted"/>
<gene>
    <name evidence="1" type="ORF">X907_1174</name>
</gene>
<keyword evidence="2" id="KW-1185">Reference proteome</keyword>
<sequence>MNDAVNEFSKSRIGGVIVLVLRAIGVALGLFLMAVAIPLFFLPIPLGIPLFILAALLLAASSRTAHGVVTGILRRFPWVWNRVKRMFGEKD</sequence>
<dbReference type="EMBL" id="CP018911">
    <property type="protein sequence ID" value="AZU03712.1"/>
    <property type="molecule type" value="Genomic_DNA"/>
</dbReference>
<protein>
    <submittedName>
        <fullName evidence="1">Uncharacterized protein</fullName>
    </submittedName>
</protein>
<dbReference type="OrthoDB" id="7631865at2"/>
<name>A0A3T0E8X2_9PROT</name>
<dbReference type="Proteomes" id="UP000286954">
    <property type="component" value="Chromosome"/>
</dbReference>
<accession>A0A3T0E8X2</accession>
<reference evidence="1 2" key="1">
    <citation type="submission" date="2016-12" db="EMBL/GenBank/DDBJ databases">
        <title>The genome of dimorphic prosthecate Glycocaulis alkaliphilus 6b-8t, isolated from crude oil dictates its adaptability in petroleum environments.</title>
        <authorList>
            <person name="Wu X.-L."/>
            <person name="Geng S."/>
        </authorList>
    </citation>
    <scope>NUCLEOTIDE SEQUENCE [LARGE SCALE GENOMIC DNA]</scope>
    <source>
        <strain evidence="1 2">6B-8</strain>
    </source>
</reference>
<dbReference type="RefSeq" id="WP_127566139.1">
    <property type="nucleotide sequence ID" value="NZ_BMFB01000005.1"/>
</dbReference>
<evidence type="ECO:0000313" key="2">
    <source>
        <dbReference type="Proteomes" id="UP000286954"/>
    </source>
</evidence>
<evidence type="ECO:0000313" key="1">
    <source>
        <dbReference type="EMBL" id="AZU03712.1"/>
    </source>
</evidence>
<organism evidence="1 2">
    <name type="scientific">Glycocaulis alkaliphilus</name>
    <dbReference type="NCBI Taxonomy" id="1434191"/>
    <lineage>
        <taxon>Bacteria</taxon>
        <taxon>Pseudomonadati</taxon>
        <taxon>Pseudomonadota</taxon>
        <taxon>Alphaproteobacteria</taxon>
        <taxon>Maricaulales</taxon>
        <taxon>Maricaulaceae</taxon>
        <taxon>Glycocaulis</taxon>
    </lineage>
</organism>
<dbReference type="AlphaFoldDB" id="A0A3T0E8X2"/>
<dbReference type="KEGG" id="gak:X907_1174"/>